<sequence length="89" mass="10655">MNTLVDKALLISKYAQEWLRINNRTEAKPGELMPYLIEKGVFKSDHRNGLPLRNVLRELEKRDMLHLIQGAEYEPKQKNKMWYIRLMDN</sequence>
<comment type="caution">
    <text evidence="1">The sequence shown here is derived from an EMBL/GenBank/DDBJ whole genome shotgun (WGS) entry which is preliminary data.</text>
</comment>
<keyword evidence="2" id="KW-1185">Reference proteome</keyword>
<dbReference type="Proteomes" id="UP000323166">
    <property type="component" value="Unassembled WGS sequence"/>
</dbReference>
<protein>
    <submittedName>
        <fullName evidence="1">Uncharacterized protein</fullName>
    </submittedName>
</protein>
<evidence type="ECO:0000313" key="1">
    <source>
        <dbReference type="EMBL" id="TYO92793.1"/>
    </source>
</evidence>
<reference evidence="1 2" key="1">
    <citation type="submission" date="2019-07" db="EMBL/GenBank/DDBJ databases">
        <title>Genomic Encyclopedia of Type Strains, Phase I: the one thousand microbial genomes (KMG-I) project.</title>
        <authorList>
            <person name="Kyrpides N."/>
        </authorList>
    </citation>
    <scope>NUCLEOTIDE SEQUENCE [LARGE SCALE GENOMIC DNA]</scope>
    <source>
        <strain evidence="1 2">DSM 6562</strain>
    </source>
</reference>
<name>A0A5S4ZNB1_9FIRM</name>
<evidence type="ECO:0000313" key="2">
    <source>
        <dbReference type="Proteomes" id="UP000323166"/>
    </source>
</evidence>
<gene>
    <name evidence="1" type="ORF">LX24_02800</name>
</gene>
<dbReference type="AlphaFoldDB" id="A0A5S4ZNB1"/>
<accession>A0A5S4ZNB1</accession>
<dbReference type="RefSeq" id="WP_166512731.1">
    <property type="nucleotide sequence ID" value="NZ_VNHM01000022.1"/>
</dbReference>
<organism evidence="1 2">
    <name type="scientific">Desulfallas thermosapovorans DSM 6562</name>
    <dbReference type="NCBI Taxonomy" id="1121431"/>
    <lineage>
        <taxon>Bacteria</taxon>
        <taxon>Bacillati</taxon>
        <taxon>Bacillota</taxon>
        <taxon>Clostridia</taxon>
        <taxon>Eubacteriales</taxon>
        <taxon>Desulfallaceae</taxon>
        <taxon>Desulfallas</taxon>
    </lineage>
</organism>
<dbReference type="EMBL" id="VNHM01000022">
    <property type="protein sequence ID" value="TYO92793.1"/>
    <property type="molecule type" value="Genomic_DNA"/>
</dbReference>
<proteinExistence type="predicted"/>